<dbReference type="SUPFAM" id="SSF63411">
    <property type="entry name" value="LuxS/MPP-like metallohydrolase"/>
    <property type="match status" value="4"/>
</dbReference>
<dbReference type="FunFam" id="3.30.830.10:FF:000005">
    <property type="entry name" value="nardilysin isoform X1"/>
    <property type="match status" value="1"/>
</dbReference>
<feature type="domain" description="Peptidase M16 C-terminal" evidence="10">
    <location>
        <begin position="365"/>
        <end position="549"/>
    </location>
</feature>
<feature type="compositionally biased region" description="Basic and acidic residues" evidence="8">
    <location>
        <begin position="197"/>
        <end position="206"/>
    </location>
</feature>
<dbReference type="AlphaFoldDB" id="A0A8C8STI8"/>
<keyword evidence="3" id="KW-0479">Metal-binding</keyword>
<dbReference type="Pfam" id="PF05193">
    <property type="entry name" value="Peptidase_M16_C"/>
    <property type="match status" value="1"/>
</dbReference>
<dbReference type="InterPro" id="IPR001431">
    <property type="entry name" value="Pept_M16_Zn_BS"/>
</dbReference>
<name>A0A8C8STI8_9SAUR</name>
<dbReference type="GO" id="GO:0004222">
    <property type="term" value="F:metalloendopeptidase activity"/>
    <property type="evidence" value="ECO:0007669"/>
    <property type="project" value="InterPro"/>
</dbReference>
<dbReference type="InterPro" id="IPR050626">
    <property type="entry name" value="Peptidase_M16"/>
</dbReference>
<keyword evidence="13" id="KW-1185">Reference proteome</keyword>
<dbReference type="Pfam" id="PF16187">
    <property type="entry name" value="Peptidase_M16_M"/>
    <property type="match status" value="1"/>
</dbReference>
<organism evidence="12 13">
    <name type="scientific">Pelusios castaneus</name>
    <name type="common">West African mud turtle</name>
    <dbReference type="NCBI Taxonomy" id="367368"/>
    <lineage>
        <taxon>Eukaryota</taxon>
        <taxon>Metazoa</taxon>
        <taxon>Chordata</taxon>
        <taxon>Craniata</taxon>
        <taxon>Vertebrata</taxon>
        <taxon>Euteleostomi</taxon>
        <taxon>Archelosauria</taxon>
        <taxon>Testudinata</taxon>
        <taxon>Testudines</taxon>
        <taxon>Pleurodira</taxon>
        <taxon>Pelomedusidae</taxon>
        <taxon>Pelusios</taxon>
    </lineage>
</organism>
<dbReference type="GO" id="GO:0006508">
    <property type="term" value="P:proteolysis"/>
    <property type="evidence" value="ECO:0007669"/>
    <property type="project" value="UniProtKB-KW"/>
</dbReference>
<dbReference type="InterPro" id="IPR007863">
    <property type="entry name" value="Peptidase_M16_C"/>
</dbReference>
<keyword evidence="6" id="KW-0482">Metalloprotease</keyword>
<protein>
    <recommendedName>
        <fullName evidence="14">Nardilysin convertase</fullName>
    </recommendedName>
</protein>
<evidence type="ECO:0000256" key="6">
    <source>
        <dbReference type="ARBA" id="ARBA00023049"/>
    </source>
</evidence>
<dbReference type="InterPro" id="IPR011765">
    <property type="entry name" value="Pept_M16_N"/>
</dbReference>
<feature type="region of interest" description="Disordered" evidence="8">
    <location>
        <begin position="133"/>
        <end position="206"/>
    </location>
</feature>
<keyword evidence="4" id="KW-0378">Hydrolase</keyword>
<dbReference type="Proteomes" id="UP000694393">
    <property type="component" value="Unplaced"/>
</dbReference>
<evidence type="ECO:0000256" key="8">
    <source>
        <dbReference type="SAM" id="MobiDB-lite"/>
    </source>
</evidence>
<feature type="domain" description="Peptidase M16 N-terminal" evidence="9">
    <location>
        <begin position="209"/>
        <end position="338"/>
    </location>
</feature>
<sequence length="1073" mass="122338">MGRKPGWSLGVGLLGWRRLLRGGGGGGRGARWSQARSRSLGAVSGGRTTAMSGNSRPLSSCSCPELAAGQRAGAAGRGAPARLPQEESEEQGRARRANPSLGDPAIVKSPCDPKQYRYLKLQNGLCALLISDANNTDGVPSEESSDGEDIDETEIETEEDEDSGAEMEDDKENYEDDDDGDDEYDPNNSDDIEMEELTGKEESKKRSGTEKLSAAALCVAVGSFCDPEDLPGLAHLLEHMVFMGSSKYPDENGFDAFLKKHGGSDNASTDCERTVFQFDIQQKYFKEALDRWAQFFIHPLMIRDAIDREVEAIDSEYQLARPSDANRRELLLGSLAKPGHPLKKFFWGNAETLKHEPKKSNIDIYTRLRDFWQHYYSAHYMNLVVQSKESLDTLEKWVMEIFSQIPNNGLPKPNFGHLTEPFDTSDFYKLYRVVPIRNVHSLNVAWGLPPQQRHYRVKPLHYISWLVGHEGKGSILSFLRKKFWALALYGGNGETGFEQNSTYSVFSISVTLTDEGYEHFYEVAHIIFQYLKMLQKRGSDKRIWEEIQKIGANEFYFQDQADPIDYVESLCENIHIFCKEDFLTGDQLLLEYKPEIITDVLNRLCPLRANLVLLSAANEGKCHLKERWFGTQYSVEDIDKYWSDLWASDFQLNQDLHLPEENKYIATDFTLKAPDYPDTEHPVRILTTQQGCVWYKKDNKFKIPKAYIRFHLISPLIQQSAKSVVLFETFVNIVSHNLAEPAYEADVAQLEYKLVSGEHGLVIRMKGFNHKLPLLFQLIIDHLSDFVYLRKDVCSLILEHGRWSVIDRYRRLMKGLYPASLSAFVKGFKSQLYVEGLVQGNFTSRESKDFLNYVVLKLQCIPLPHPCPVQFRVVDLPNTHLLCKVKALNRGDANSEVTVYYQVVSTKNNSELVDKKIEEFLLYFEGKMRFLTEKAFNTQVSALIHIKECEDSYLGEEVDRNWNEIMTQQYLFDRLGHEVEALKSLTKSDLVDWFQALRGKEKKALSIHVVGFGKQEGDSDITAVSDGQQSFLGEISQLTFLPPSSYMKNTTSIRDIRNFTLMLNLLPYHKILK</sequence>
<dbReference type="PANTHER" id="PTHR43690">
    <property type="entry name" value="NARDILYSIN"/>
    <property type="match status" value="1"/>
</dbReference>
<feature type="compositionally biased region" description="Acidic residues" evidence="8">
    <location>
        <begin position="143"/>
        <end position="196"/>
    </location>
</feature>
<accession>A0A8C8STI8</accession>
<evidence type="ECO:0000256" key="5">
    <source>
        <dbReference type="ARBA" id="ARBA00022833"/>
    </source>
</evidence>
<feature type="compositionally biased region" description="Polar residues" evidence="8">
    <location>
        <begin position="46"/>
        <end position="62"/>
    </location>
</feature>
<comment type="similarity">
    <text evidence="1 7">Belongs to the peptidase M16 family.</text>
</comment>
<feature type="compositionally biased region" description="Low complexity" evidence="8">
    <location>
        <begin position="66"/>
        <end position="83"/>
    </location>
</feature>
<evidence type="ECO:0000259" key="9">
    <source>
        <dbReference type="Pfam" id="PF00675"/>
    </source>
</evidence>
<feature type="compositionally biased region" description="Low complexity" evidence="8">
    <location>
        <begin position="30"/>
        <end position="39"/>
    </location>
</feature>
<evidence type="ECO:0000256" key="2">
    <source>
        <dbReference type="ARBA" id="ARBA00022670"/>
    </source>
</evidence>
<evidence type="ECO:0000259" key="11">
    <source>
        <dbReference type="Pfam" id="PF16187"/>
    </source>
</evidence>
<dbReference type="Pfam" id="PF00675">
    <property type="entry name" value="Peptidase_M16"/>
    <property type="match status" value="1"/>
</dbReference>
<dbReference type="Ensembl" id="ENSPCET00000026249.1">
    <property type="protein sequence ID" value="ENSPCEP00000025398.1"/>
    <property type="gene ID" value="ENSPCEG00000019146.1"/>
</dbReference>
<reference evidence="12" key="2">
    <citation type="submission" date="2025-09" db="UniProtKB">
        <authorList>
            <consortium name="Ensembl"/>
        </authorList>
    </citation>
    <scope>IDENTIFICATION</scope>
</reference>
<evidence type="ECO:0000256" key="7">
    <source>
        <dbReference type="RuleBase" id="RU004447"/>
    </source>
</evidence>
<evidence type="ECO:0000256" key="1">
    <source>
        <dbReference type="ARBA" id="ARBA00007261"/>
    </source>
</evidence>
<keyword evidence="5" id="KW-0862">Zinc</keyword>
<feature type="region of interest" description="Disordered" evidence="8">
    <location>
        <begin position="25"/>
        <end position="109"/>
    </location>
</feature>
<evidence type="ECO:0000256" key="4">
    <source>
        <dbReference type="ARBA" id="ARBA00022801"/>
    </source>
</evidence>
<dbReference type="PANTHER" id="PTHR43690:SF18">
    <property type="entry name" value="INSULIN-DEGRADING ENZYME-RELATED"/>
    <property type="match status" value="1"/>
</dbReference>
<keyword evidence="2" id="KW-0645">Protease</keyword>
<proteinExistence type="inferred from homology"/>
<dbReference type="GO" id="GO:0046872">
    <property type="term" value="F:metal ion binding"/>
    <property type="evidence" value="ECO:0007669"/>
    <property type="project" value="UniProtKB-KW"/>
</dbReference>
<evidence type="ECO:0000313" key="13">
    <source>
        <dbReference type="Proteomes" id="UP000694393"/>
    </source>
</evidence>
<evidence type="ECO:0000256" key="3">
    <source>
        <dbReference type="ARBA" id="ARBA00022723"/>
    </source>
</evidence>
<dbReference type="Gene3D" id="3.30.830.10">
    <property type="entry name" value="Metalloenzyme, LuxS/M16 peptidase-like"/>
    <property type="match status" value="4"/>
</dbReference>
<feature type="domain" description="Peptidase M16 middle/third" evidence="11">
    <location>
        <begin position="555"/>
        <end position="794"/>
    </location>
</feature>
<evidence type="ECO:0008006" key="14">
    <source>
        <dbReference type="Google" id="ProtNLM"/>
    </source>
</evidence>
<evidence type="ECO:0000313" key="12">
    <source>
        <dbReference type="Ensembl" id="ENSPCEP00000025398.1"/>
    </source>
</evidence>
<dbReference type="PROSITE" id="PS00143">
    <property type="entry name" value="INSULINASE"/>
    <property type="match status" value="1"/>
</dbReference>
<reference evidence="12" key="1">
    <citation type="submission" date="2025-08" db="UniProtKB">
        <authorList>
            <consortium name="Ensembl"/>
        </authorList>
    </citation>
    <scope>IDENTIFICATION</scope>
</reference>
<dbReference type="InterPro" id="IPR011249">
    <property type="entry name" value="Metalloenz_LuxS/M16"/>
</dbReference>
<dbReference type="InterPro" id="IPR032632">
    <property type="entry name" value="Peptidase_M16_M"/>
</dbReference>
<evidence type="ECO:0000259" key="10">
    <source>
        <dbReference type="Pfam" id="PF05193"/>
    </source>
</evidence>